<name>A0A554LL58_9BACT</name>
<gene>
    <name evidence="14" type="ORF">CEN91_190</name>
</gene>
<dbReference type="InterPro" id="IPR007693">
    <property type="entry name" value="DNA_helicase_DnaB-like_N"/>
</dbReference>
<dbReference type="Pfam" id="PF03796">
    <property type="entry name" value="DnaB_C"/>
    <property type="match status" value="1"/>
</dbReference>
<keyword evidence="2 12" id="KW-0639">Primosome</keyword>
<dbReference type="Proteomes" id="UP000315589">
    <property type="component" value="Unassembled WGS sequence"/>
</dbReference>
<comment type="caution">
    <text evidence="14">The sequence shown here is derived from an EMBL/GenBank/DDBJ whole genome shotgun (WGS) entry which is preliminary data.</text>
</comment>
<comment type="catalytic activity">
    <reaction evidence="10 12">
        <text>ATP + H2O = ADP + phosphate + H(+)</text>
        <dbReference type="Rhea" id="RHEA:13065"/>
        <dbReference type="ChEBI" id="CHEBI:15377"/>
        <dbReference type="ChEBI" id="CHEBI:15378"/>
        <dbReference type="ChEBI" id="CHEBI:30616"/>
        <dbReference type="ChEBI" id="CHEBI:43474"/>
        <dbReference type="ChEBI" id="CHEBI:456216"/>
        <dbReference type="EC" id="5.6.2.3"/>
    </reaction>
</comment>
<keyword evidence="7 12" id="KW-0067">ATP-binding</keyword>
<keyword evidence="5 12" id="KW-0378">Hydrolase</keyword>
<evidence type="ECO:0000313" key="15">
    <source>
        <dbReference type="Proteomes" id="UP000315589"/>
    </source>
</evidence>
<keyword evidence="3 12" id="KW-0235">DNA replication</keyword>
<evidence type="ECO:0000256" key="10">
    <source>
        <dbReference type="ARBA" id="ARBA00048954"/>
    </source>
</evidence>
<dbReference type="GO" id="GO:0042802">
    <property type="term" value="F:identical protein binding"/>
    <property type="evidence" value="ECO:0007669"/>
    <property type="project" value="UniProtKB-ARBA"/>
</dbReference>
<evidence type="ECO:0000256" key="11">
    <source>
        <dbReference type="NCBIfam" id="TIGR00665"/>
    </source>
</evidence>
<dbReference type="FunFam" id="1.10.860.10:FF:000001">
    <property type="entry name" value="Replicative DNA helicase"/>
    <property type="match status" value="1"/>
</dbReference>
<dbReference type="SMART" id="SM00382">
    <property type="entry name" value="AAA"/>
    <property type="match status" value="1"/>
</dbReference>
<dbReference type="GO" id="GO:0005524">
    <property type="term" value="F:ATP binding"/>
    <property type="evidence" value="ECO:0007669"/>
    <property type="project" value="UniProtKB-UniRule"/>
</dbReference>
<dbReference type="GO" id="GO:0005829">
    <property type="term" value="C:cytosol"/>
    <property type="evidence" value="ECO:0007669"/>
    <property type="project" value="TreeGrafter"/>
</dbReference>
<accession>A0A554LL58</accession>
<dbReference type="InterPro" id="IPR007694">
    <property type="entry name" value="DNA_helicase_DnaB-like_C"/>
</dbReference>
<dbReference type="CDD" id="cd00984">
    <property type="entry name" value="DnaB_C"/>
    <property type="match status" value="1"/>
</dbReference>
<keyword evidence="9" id="KW-0413">Isomerase</keyword>
<evidence type="ECO:0000256" key="8">
    <source>
        <dbReference type="ARBA" id="ARBA00023125"/>
    </source>
</evidence>
<dbReference type="GO" id="GO:1990077">
    <property type="term" value="C:primosome complex"/>
    <property type="evidence" value="ECO:0007669"/>
    <property type="project" value="UniProtKB-UniRule"/>
</dbReference>
<dbReference type="EMBL" id="VMGI01000019">
    <property type="protein sequence ID" value="TSC93608.1"/>
    <property type="molecule type" value="Genomic_DNA"/>
</dbReference>
<dbReference type="FunFam" id="3.40.50.300:FF:000076">
    <property type="entry name" value="Replicative DNA helicase"/>
    <property type="match status" value="1"/>
</dbReference>
<dbReference type="PANTHER" id="PTHR30153:SF2">
    <property type="entry name" value="REPLICATIVE DNA HELICASE"/>
    <property type="match status" value="1"/>
</dbReference>
<dbReference type="InterPro" id="IPR036185">
    <property type="entry name" value="DNA_heli_DnaB-like_N_sf"/>
</dbReference>
<evidence type="ECO:0000259" key="13">
    <source>
        <dbReference type="PROSITE" id="PS51199"/>
    </source>
</evidence>
<evidence type="ECO:0000256" key="7">
    <source>
        <dbReference type="ARBA" id="ARBA00022840"/>
    </source>
</evidence>
<dbReference type="InterPro" id="IPR003593">
    <property type="entry name" value="AAA+_ATPase"/>
</dbReference>
<evidence type="ECO:0000256" key="4">
    <source>
        <dbReference type="ARBA" id="ARBA00022741"/>
    </source>
</evidence>
<dbReference type="GO" id="GO:0003677">
    <property type="term" value="F:DNA binding"/>
    <property type="evidence" value="ECO:0007669"/>
    <property type="project" value="UniProtKB-UniRule"/>
</dbReference>
<dbReference type="SUPFAM" id="SSF52540">
    <property type="entry name" value="P-loop containing nucleoside triphosphate hydrolases"/>
    <property type="match status" value="1"/>
</dbReference>
<protein>
    <recommendedName>
        <fullName evidence="11 12">Replicative DNA helicase</fullName>
        <ecNumber evidence="11 12">5.6.2.3</ecNumber>
    </recommendedName>
</protein>
<evidence type="ECO:0000256" key="12">
    <source>
        <dbReference type="RuleBase" id="RU362085"/>
    </source>
</evidence>
<dbReference type="InterPro" id="IPR027417">
    <property type="entry name" value="P-loop_NTPase"/>
</dbReference>
<proteinExistence type="inferred from homology"/>
<dbReference type="SUPFAM" id="SSF48024">
    <property type="entry name" value="N-terminal domain of DnaB helicase"/>
    <property type="match status" value="1"/>
</dbReference>
<evidence type="ECO:0000256" key="3">
    <source>
        <dbReference type="ARBA" id="ARBA00022705"/>
    </source>
</evidence>
<dbReference type="PROSITE" id="PS51199">
    <property type="entry name" value="SF4_HELICASE"/>
    <property type="match status" value="1"/>
</dbReference>
<feature type="domain" description="SF4 helicase" evidence="13">
    <location>
        <begin position="173"/>
        <end position="440"/>
    </location>
</feature>
<evidence type="ECO:0000256" key="2">
    <source>
        <dbReference type="ARBA" id="ARBA00022515"/>
    </source>
</evidence>
<dbReference type="InterPro" id="IPR016136">
    <property type="entry name" value="DNA_helicase_N/primase_C"/>
</dbReference>
<dbReference type="AlphaFoldDB" id="A0A554LL58"/>
<evidence type="ECO:0000313" key="14">
    <source>
        <dbReference type="EMBL" id="TSC93608.1"/>
    </source>
</evidence>
<comment type="similarity">
    <text evidence="1 12">Belongs to the helicase family. DnaB subfamily.</text>
</comment>
<dbReference type="EC" id="5.6.2.3" evidence="11 12"/>
<dbReference type="InterPro" id="IPR007692">
    <property type="entry name" value="DNA_helicase_DnaB"/>
</dbReference>
<dbReference type="GO" id="GO:0043139">
    <property type="term" value="F:5'-3' DNA helicase activity"/>
    <property type="evidence" value="ECO:0007669"/>
    <property type="project" value="UniProtKB-EC"/>
</dbReference>
<evidence type="ECO:0000256" key="1">
    <source>
        <dbReference type="ARBA" id="ARBA00008428"/>
    </source>
</evidence>
<dbReference type="PANTHER" id="PTHR30153">
    <property type="entry name" value="REPLICATIVE DNA HELICASE DNAB"/>
    <property type="match status" value="1"/>
</dbReference>
<comment type="function">
    <text evidence="12">The main replicative DNA helicase, it participates in initiation and elongation during chromosome replication. Travels ahead of the DNA replisome, separating dsDNA into templates for DNA synthesis. A processive ATP-dependent 5'-3' DNA helicase it has DNA-dependent ATPase activity.</text>
</comment>
<dbReference type="Gene3D" id="1.10.860.10">
    <property type="entry name" value="DNAb Helicase, Chain A"/>
    <property type="match status" value="1"/>
</dbReference>
<dbReference type="GO" id="GO:0006269">
    <property type="term" value="P:DNA replication, synthesis of primer"/>
    <property type="evidence" value="ECO:0007669"/>
    <property type="project" value="UniProtKB-UniRule"/>
</dbReference>
<organism evidence="14 15">
    <name type="scientific">Candidatus Berkelbacteria bacterium Licking1014_85</name>
    <dbReference type="NCBI Taxonomy" id="2017148"/>
    <lineage>
        <taxon>Bacteria</taxon>
        <taxon>Candidatus Berkelbacteria</taxon>
    </lineage>
</organism>
<keyword evidence="6 12" id="KW-0347">Helicase</keyword>
<dbReference type="NCBIfam" id="NF004384">
    <property type="entry name" value="PRK05748.1"/>
    <property type="match status" value="1"/>
</dbReference>
<reference evidence="14 15" key="1">
    <citation type="submission" date="2017-07" db="EMBL/GenBank/DDBJ databases">
        <title>Mechanisms for carbon and nitrogen cycling indicate functional differentiation within the Candidate Phyla Radiation.</title>
        <authorList>
            <person name="Danczak R.E."/>
            <person name="Johnston M.D."/>
            <person name="Kenah C."/>
            <person name="Slattery M."/>
            <person name="Wrighton K.C."/>
            <person name="Wilkins M.J."/>
        </authorList>
    </citation>
    <scope>NUCLEOTIDE SEQUENCE [LARGE SCALE GENOMIC DNA]</scope>
    <source>
        <strain evidence="14">Licking1014_85</strain>
    </source>
</reference>
<keyword evidence="8 12" id="KW-0238">DNA-binding</keyword>
<dbReference type="GO" id="GO:0016887">
    <property type="term" value="F:ATP hydrolysis activity"/>
    <property type="evidence" value="ECO:0007669"/>
    <property type="project" value="RHEA"/>
</dbReference>
<dbReference type="Pfam" id="PF00772">
    <property type="entry name" value="DnaB"/>
    <property type="match status" value="1"/>
</dbReference>
<evidence type="ECO:0000256" key="5">
    <source>
        <dbReference type="ARBA" id="ARBA00022801"/>
    </source>
</evidence>
<keyword evidence="4 12" id="KW-0547">Nucleotide-binding</keyword>
<dbReference type="Gene3D" id="3.40.50.300">
    <property type="entry name" value="P-loop containing nucleotide triphosphate hydrolases"/>
    <property type="match status" value="1"/>
</dbReference>
<dbReference type="NCBIfam" id="TIGR00665">
    <property type="entry name" value="DnaB"/>
    <property type="match status" value="1"/>
</dbReference>
<evidence type="ECO:0000256" key="6">
    <source>
        <dbReference type="ARBA" id="ARBA00022806"/>
    </source>
</evidence>
<sequence length="442" mass="49664">MKIPPHNIDAEKSLIASVLIDSPSIYKIMDSVTAEDFYDLKHQTIYENIISLIEKRQPIDIVTLTDSLEKNKKLADAGGAGYLAELTAYVNSSAHIVSYSAIVKNNSTLRQLISAGSEIVELGFDESSESDEILEQAERLLFNVSQKFMRSNFVAIKDILSETFERIDELHKEKGKVRGVRTGFRALDNLLAGLQNSDLVIVAGRPSMGKSSLAMNMAVNAAKSEKKPVAIFSLEMSKDQLVDRLLVGLAGIDSWKLRTGNLSDDDFPRIGEAMGELSEAPIYIDDSPMLNIVEMRAKLRRLQNEHGLCLVILDYLQLMEGRRKTGDPNRVQEISEISRSLKGIARELNVPVVALSQLSRAVEQRHPKIPQLSDLRDSGTIEQDSDVVMFIYREDYYEPDTERKNIADILIKKHRNGPIGQVELFFIPEQMKFVDLEKRRGE</sequence>
<evidence type="ECO:0000256" key="9">
    <source>
        <dbReference type="ARBA" id="ARBA00023235"/>
    </source>
</evidence>